<protein>
    <submittedName>
        <fullName evidence="1">Uncharacterized protein</fullName>
    </submittedName>
</protein>
<evidence type="ECO:0000313" key="2">
    <source>
        <dbReference type="Proteomes" id="UP000217790"/>
    </source>
</evidence>
<proteinExistence type="predicted"/>
<gene>
    <name evidence="1" type="ORF">ARMGADRAFT_543567</name>
</gene>
<organism evidence="1 2">
    <name type="scientific">Armillaria gallica</name>
    <name type="common">Bulbous honey fungus</name>
    <name type="synonym">Armillaria bulbosa</name>
    <dbReference type="NCBI Taxonomy" id="47427"/>
    <lineage>
        <taxon>Eukaryota</taxon>
        <taxon>Fungi</taxon>
        <taxon>Dikarya</taxon>
        <taxon>Basidiomycota</taxon>
        <taxon>Agaricomycotina</taxon>
        <taxon>Agaricomycetes</taxon>
        <taxon>Agaricomycetidae</taxon>
        <taxon>Agaricales</taxon>
        <taxon>Marasmiineae</taxon>
        <taxon>Physalacriaceae</taxon>
        <taxon>Armillaria</taxon>
    </lineage>
</organism>
<keyword evidence="2" id="KW-1185">Reference proteome</keyword>
<sequence length="96" mass="10901">MSSVFWHIWRGGTSHQVLPSLLSLAQSSLYMTRTRRDFKWGIIEHQHFLLVPSYIPRSSNIRAYDDGTMESLSRGDEGMAAATGGHLWKENQHISG</sequence>
<name>A0A2H3CS90_ARMGA</name>
<dbReference type="EMBL" id="KZ293687">
    <property type="protein sequence ID" value="PBK85905.1"/>
    <property type="molecule type" value="Genomic_DNA"/>
</dbReference>
<dbReference type="AlphaFoldDB" id="A0A2H3CS90"/>
<dbReference type="InParanoid" id="A0A2H3CS90"/>
<reference evidence="2" key="1">
    <citation type="journal article" date="2017" name="Nat. Ecol. Evol.">
        <title>Genome expansion and lineage-specific genetic innovations in the forest pathogenic fungi Armillaria.</title>
        <authorList>
            <person name="Sipos G."/>
            <person name="Prasanna A.N."/>
            <person name="Walter M.C."/>
            <person name="O'Connor E."/>
            <person name="Balint B."/>
            <person name="Krizsan K."/>
            <person name="Kiss B."/>
            <person name="Hess J."/>
            <person name="Varga T."/>
            <person name="Slot J."/>
            <person name="Riley R."/>
            <person name="Boka B."/>
            <person name="Rigling D."/>
            <person name="Barry K."/>
            <person name="Lee J."/>
            <person name="Mihaltcheva S."/>
            <person name="LaButti K."/>
            <person name="Lipzen A."/>
            <person name="Waldron R."/>
            <person name="Moloney N.M."/>
            <person name="Sperisen C."/>
            <person name="Kredics L."/>
            <person name="Vagvoelgyi C."/>
            <person name="Patrignani A."/>
            <person name="Fitzpatrick D."/>
            <person name="Nagy I."/>
            <person name="Doyle S."/>
            <person name="Anderson J.B."/>
            <person name="Grigoriev I.V."/>
            <person name="Gueldener U."/>
            <person name="Muensterkoetter M."/>
            <person name="Nagy L.G."/>
        </authorList>
    </citation>
    <scope>NUCLEOTIDE SEQUENCE [LARGE SCALE GENOMIC DNA]</scope>
    <source>
        <strain evidence="2">Ar21-2</strain>
    </source>
</reference>
<accession>A0A2H3CS90</accession>
<dbReference type="Proteomes" id="UP000217790">
    <property type="component" value="Unassembled WGS sequence"/>
</dbReference>
<evidence type="ECO:0000313" key="1">
    <source>
        <dbReference type="EMBL" id="PBK85905.1"/>
    </source>
</evidence>